<evidence type="ECO:0000313" key="2">
    <source>
        <dbReference type="Proteomes" id="UP000195440"/>
    </source>
</evidence>
<accession>A0A1Y3NYR6</accession>
<name>A0A1Y3NYR6_9PSED</name>
<proteinExistence type="predicted"/>
<evidence type="ECO:0000313" key="1">
    <source>
        <dbReference type="EMBL" id="OUM71642.1"/>
    </source>
</evidence>
<comment type="caution">
    <text evidence="1">The sequence shown here is derived from an EMBL/GenBank/DDBJ whole genome shotgun (WGS) entry which is preliminary data.</text>
</comment>
<dbReference type="Proteomes" id="UP000195440">
    <property type="component" value="Unassembled WGS sequence"/>
</dbReference>
<organism evidence="1 2">
    <name type="scientific">Pseudomonas caspiana</name>
    <dbReference type="NCBI Taxonomy" id="1451454"/>
    <lineage>
        <taxon>Bacteria</taxon>
        <taxon>Pseudomonadati</taxon>
        <taxon>Pseudomonadota</taxon>
        <taxon>Gammaproteobacteria</taxon>
        <taxon>Pseudomonadales</taxon>
        <taxon>Pseudomonadaceae</taxon>
        <taxon>Pseudomonas</taxon>
    </lineage>
</organism>
<protein>
    <submittedName>
        <fullName evidence="1">Uncharacterized protein</fullName>
    </submittedName>
</protein>
<reference evidence="1 2" key="1">
    <citation type="journal article" date="2017" name="Syst. Appl. Microbiol.">
        <title>Pseudomonas caspiana sp. nov., a citrus pathogen in the Pseudomonas syringae phylogenetic group.</title>
        <authorList>
            <person name="Busquets A."/>
            <person name="Gomila M."/>
            <person name="Beiki F."/>
            <person name="Mulet M."/>
            <person name="Rahimian H."/>
            <person name="Garcia-Valdes E."/>
            <person name="Lalucat J."/>
        </authorList>
    </citation>
    <scope>NUCLEOTIDE SEQUENCE [LARGE SCALE GENOMIC DNA]</scope>
    <source>
        <strain evidence="1 2">FBF102</strain>
    </source>
</reference>
<gene>
    <name evidence="1" type="ORF">AUC60_22000</name>
</gene>
<keyword evidence="2" id="KW-1185">Reference proteome</keyword>
<dbReference type="EMBL" id="LOHF01000024">
    <property type="protein sequence ID" value="OUM71642.1"/>
    <property type="molecule type" value="Genomic_DNA"/>
</dbReference>
<sequence length="88" mass="10341">MGEMQPPEGKDRLQKVAMAGLARSLQLACSDHLKVWQNVREVLEQVQRQRLVRASRRACKPESVHFHWCKDRYFQEQFELAHALPLKT</sequence>
<dbReference type="AlphaFoldDB" id="A0A1Y3NYR6"/>